<dbReference type="Proteomes" id="UP000823749">
    <property type="component" value="Chromosome 12"/>
</dbReference>
<keyword evidence="10" id="KW-1185">Reference proteome</keyword>
<dbReference type="Pfam" id="PF16900">
    <property type="entry name" value="REPA_OB_2"/>
    <property type="match status" value="1"/>
</dbReference>
<dbReference type="Gene3D" id="2.40.50.140">
    <property type="entry name" value="Nucleic acid-binding proteins"/>
    <property type="match status" value="3"/>
</dbReference>
<keyword evidence="3" id="KW-0863">Zinc-finger</keyword>
<feature type="compositionally biased region" description="Acidic residues" evidence="6">
    <location>
        <begin position="385"/>
        <end position="402"/>
    </location>
</feature>
<dbReference type="PANTHER" id="PTHR47165:SF4">
    <property type="entry name" value="OS03G0429900 PROTEIN"/>
    <property type="match status" value="1"/>
</dbReference>
<feature type="compositionally biased region" description="Basic residues" evidence="6">
    <location>
        <begin position="1"/>
        <end position="10"/>
    </location>
</feature>
<dbReference type="CDD" id="cd04476">
    <property type="entry name" value="RPA1_DBD_C"/>
    <property type="match status" value="1"/>
</dbReference>
<feature type="compositionally biased region" description="Basic and acidic residues" evidence="6">
    <location>
        <begin position="403"/>
        <end position="415"/>
    </location>
</feature>
<dbReference type="SUPFAM" id="SSF50249">
    <property type="entry name" value="Nucleic acid-binding proteins"/>
    <property type="match status" value="2"/>
</dbReference>
<dbReference type="InterPro" id="IPR031657">
    <property type="entry name" value="REPA_OB_2"/>
</dbReference>
<evidence type="ECO:0000256" key="1">
    <source>
        <dbReference type="ARBA" id="ARBA00005690"/>
    </source>
</evidence>
<keyword evidence="4" id="KW-0862">Zinc</keyword>
<keyword evidence="5" id="KW-0238">DNA-binding</keyword>
<feature type="region of interest" description="Disordered" evidence="6">
    <location>
        <begin position="385"/>
        <end position="415"/>
    </location>
</feature>
<comment type="similarity">
    <text evidence="1">Belongs to the replication factor A protein 1 family.</text>
</comment>
<dbReference type="InterPro" id="IPR047192">
    <property type="entry name" value="Euk_RPA1_DBD_C"/>
</dbReference>
<name>A0AAV6HYG6_9ERIC</name>
<gene>
    <name evidence="9" type="ORF">RHGRI_033033</name>
</gene>
<dbReference type="PANTHER" id="PTHR47165">
    <property type="entry name" value="OS03G0429900 PROTEIN"/>
    <property type="match status" value="1"/>
</dbReference>
<feature type="region of interest" description="Disordered" evidence="6">
    <location>
        <begin position="1"/>
        <end position="26"/>
    </location>
</feature>
<protein>
    <submittedName>
        <fullName evidence="9">Uncharacterized protein</fullName>
    </submittedName>
</protein>
<dbReference type="AlphaFoldDB" id="A0AAV6HYG6"/>
<feature type="domain" description="Replication protein A OB" evidence="8">
    <location>
        <begin position="104"/>
        <end position="200"/>
    </location>
</feature>
<evidence type="ECO:0000256" key="6">
    <source>
        <dbReference type="SAM" id="MobiDB-lite"/>
    </source>
</evidence>
<evidence type="ECO:0000259" key="8">
    <source>
        <dbReference type="Pfam" id="PF16900"/>
    </source>
</evidence>
<evidence type="ECO:0000256" key="2">
    <source>
        <dbReference type="ARBA" id="ARBA00022723"/>
    </source>
</evidence>
<evidence type="ECO:0000259" key="7">
    <source>
        <dbReference type="Pfam" id="PF08646"/>
    </source>
</evidence>
<dbReference type="InterPro" id="IPR013955">
    <property type="entry name" value="Rep_factor-A_C"/>
</dbReference>
<evidence type="ECO:0000313" key="10">
    <source>
        <dbReference type="Proteomes" id="UP000823749"/>
    </source>
</evidence>
<dbReference type="InterPro" id="IPR012340">
    <property type="entry name" value="NA-bd_OB-fold"/>
</dbReference>
<feature type="domain" description="Replication factor A C-terminal" evidence="7">
    <location>
        <begin position="253"/>
        <end position="376"/>
    </location>
</feature>
<dbReference type="EMBL" id="JACTNZ010000012">
    <property type="protein sequence ID" value="KAG5520325.1"/>
    <property type="molecule type" value="Genomic_DNA"/>
</dbReference>
<evidence type="ECO:0000256" key="4">
    <source>
        <dbReference type="ARBA" id="ARBA00022833"/>
    </source>
</evidence>
<evidence type="ECO:0000256" key="3">
    <source>
        <dbReference type="ARBA" id="ARBA00022771"/>
    </source>
</evidence>
<sequence length="415" mass="46693">MENKKKRRITPRREKTPATIAETESHEMPTACHNQGVVLQEKQLDSKGYIDINHLRPYDRDWRIKVIVLRRGVVEPYTTAKGSGTMWKVILMDEQDVNDSIKSNGIIADVLALVIDVEPLSEVSKAGGVGKSKKRSVTLINSSCESILLTLWGDMATNEGDMLEKMKTKRPIVALSKVKISTYAGVLSMSTISITTLQVDPSIPETDAGKKRFNHNLQKMPGTTSSGKNKETAERVKISDVMERSLLEFQNTYCSFKATIIRIDNMEQPWYNACKVCNKKVIPGEQGMECTKCADKNSEHHPRYLMKITVGDGERQLYITLFEAAEKITGCSVVDFIKSKEEENNQGKLIEQLRHASGKAYIFWAKLDKTNDKDRTLGKLIADEVQNDEDPETMEITSDVDEDNKTKKSIKVEKG</sequence>
<dbReference type="Pfam" id="PF08646">
    <property type="entry name" value="Rep_fac-A_C"/>
    <property type="match status" value="1"/>
</dbReference>
<dbReference type="GO" id="GO:0003677">
    <property type="term" value="F:DNA binding"/>
    <property type="evidence" value="ECO:0007669"/>
    <property type="project" value="UniProtKB-KW"/>
</dbReference>
<accession>A0AAV6HYG6</accession>
<dbReference type="GO" id="GO:0008270">
    <property type="term" value="F:zinc ion binding"/>
    <property type="evidence" value="ECO:0007669"/>
    <property type="project" value="UniProtKB-KW"/>
</dbReference>
<reference evidence="9" key="1">
    <citation type="submission" date="2020-08" db="EMBL/GenBank/DDBJ databases">
        <title>Plant Genome Project.</title>
        <authorList>
            <person name="Zhang R.-G."/>
        </authorList>
    </citation>
    <scope>NUCLEOTIDE SEQUENCE</scope>
    <source>
        <strain evidence="9">WSP0</strain>
        <tissue evidence="9">Leaf</tissue>
    </source>
</reference>
<evidence type="ECO:0000313" key="9">
    <source>
        <dbReference type="EMBL" id="KAG5520325.1"/>
    </source>
</evidence>
<evidence type="ECO:0000256" key="5">
    <source>
        <dbReference type="ARBA" id="ARBA00023125"/>
    </source>
</evidence>
<comment type="caution">
    <text evidence="9">The sequence shown here is derived from an EMBL/GenBank/DDBJ whole genome shotgun (WGS) entry which is preliminary data.</text>
</comment>
<proteinExistence type="inferred from homology"/>
<organism evidence="9 10">
    <name type="scientific">Rhododendron griersonianum</name>
    <dbReference type="NCBI Taxonomy" id="479676"/>
    <lineage>
        <taxon>Eukaryota</taxon>
        <taxon>Viridiplantae</taxon>
        <taxon>Streptophyta</taxon>
        <taxon>Embryophyta</taxon>
        <taxon>Tracheophyta</taxon>
        <taxon>Spermatophyta</taxon>
        <taxon>Magnoliopsida</taxon>
        <taxon>eudicotyledons</taxon>
        <taxon>Gunneridae</taxon>
        <taxon>Pentapetalae</taxon>
        <taxon>asterids</taxon>
        <taxon>Ericales</taxon>
        <taxon>Ericaceae</taxon>
        <taxon>Ericoideae</taxon>
        <taxon>Rhodoreae</taxon>
        <taxon>Rhododendron</taxon>
    </lineage>
</organism>
<keyword evidence="2" id="KW-0479">Metal-binding</keyword>